<dbReference type="InterPro" id="IPR000719">
    <property type="entry name" value="Prot_kinase_dom"/>
</dbReference>
<dbReference type="PIRSF" id="PIRSF000654">
    <property type="entry name" value="Integrin-linked_kinase"/>
    <property type="match status" value="1"/>
</dbReference>
<keyword evidence="2 6" id="KW-0808">Transferase</keyword>
<protein>
    <recommendedName>
        <fullName evidence="6">Aurora kinase</fullName>
        <ecNumber evidence="6">2.7.11.1</ecNumber>
    </recommendedName>
</protein>
<keyword evidence="10" id="KW-1185">Reference proteome</keyword>
<evidence type="ECO:0000256" key="7">
    <source>
        <dbReference type="SAM" id="MobiDB-lite"/>
    </source>
</evidence>
<name>A0ABY6UZG7_BIOOC</name>
<dbReference type="Pfam" id="PF00069">
    <property type="entry name" value="Pkinase"/>
    <property type="match status" value="1"/>
</dbReference>
<dbReference type="InterPro" id="IPR030616">
    <property type="entry name" value="Aur-like"/>
</dbReference>
<sequence>MVQEASKMEDHTPPTTVDPNQISKKVLNLDMFDVQEKKLSKGRFSRIYLAKDRETGLEYALKTMKKADLRRDKVEEEARSSIKIQSEMDHPNVLKVFGHFEDEEKIYVLMELCREGSLWDLFRKNTKLPEPQAAKFIAQLARALTYIHGKNIIHREINPENILIGSDGEIKVSGFIWSKPLVDGRCSGVCGLLDYLAPELLKPSPQIYNTMVDVWCLGVTVFELLVGEAPFEDTPMMTQRRISKVDMKVPSSVSSEARDLIQKILVADPAERLSLEEIQQHPWIVMHN</sequence>
<reference evidence="9 10" key="1">
    <citation type="submission" date="2019-06" db="EMBL/GenBank/DDBJ databases">
        <authorList>
            <person name="Broberg M."/>
        </authorList>
    </citation>
    <scope>NUCLEOTIDE SEQUENCE [LARGE SCALE GENOMIC DNA]</scope>
</reference>
<feature type="region of interest" description="Disordered" evidence="7">
    <location>
        <begin position="1"/>
        <end position="20"/>
    </location>
</feature>
<dbReference type="InterPro" id="IPR011009">
    <property type="entry name" value="Kinase-like_dom_sf"/>
</dbReference>
<keyword evidence="4 6" id="KW-0418">Kinase</keyword>
<dbReference type="EMBL" id="CABFNS010000930">
    <property type="protein sequence ID" value="VUC36508.1"/>
    <property type="molecule type" value="Genomic_DNA"/>
</dbReference>
<keyword evidence="1 6" id="KW-0723">Serine/threonine-protein kinase</keyword>
<comment type="catalytic activity">
    <reaction evidence="6">
        <text>L-seryl-[protein] + ATP = O-phospho-L-seryl-[protein] + ADP + H(+)</text>
        <dbReference type="Rhea" id="RHEA:17989"/>
        <dbReference type="Rhea" id="RHEA-COMP:9863"/>
        <dbReference type="Rhea" id="RHEA-COMP:11604"/>
        <dbReference type="ChEBI" id="CHEBI:15378"/>
        <dbReference type="ChEBI" id="CHEBI:29999"/>
        <dbReference type="ChEBI" id="CHEBI:30616"/>
        <dbReference type="ChEBI" id="CHEBI:83421"/>
        <dbReference type="ChEBI" id="CHEBI:456216"/>
        <dbReference type="EC" id="2.7.11.1"/>
    </reaction>
</comment>
<proteinExistence type="inferred from homology"/>
<feature type="domain" description="Protein kinase" evidence="8">
    <location>
        <begin position="33"/>
        <end position="284"/>
    </location>
</feature>
<dbReference type="PROSITE" id="PS50011">
    <property type="entry name" value="PROTEIN_KINASE_DOM"/>
    <property type="match status" value="1"/>
</dbReference>
<evidence type="ECO:0000256" key="3">
    <source>
        <dbReference type="ARBA" id="ARBA00022741"/>
    </source>
</evidence>
<evidence type="ECO:0000256" key="1">
    <source>
        <dbReference type="ARBA" id="ARBA00022527"/>
    </source>
</evidence>
<comment type="caution">
    <text evidence="9">The sequence shown here is derived from an EMBL/GenBank/DDBJ whole genome shotgun (WGS) entry which is preliminary data.</text>
</comment>
<dbReference type="PANTHER" id="PTHR24350">
    <property type="entry name" value="SERINE/THREONINE-PROTEIN KINASE IAL-RELATED"/>
    <property type="match status" value="1"/>
</dbReference>
<evidence type="ECO:0000256" key="4">
    <source>
        <dbReference type="ARBA" id="ARBA00022777"/>
    </source>
</evidence>
<comment type="similarity">
    <text evidence="6">Belongs to the protein kinase superfamily. Ser/Thr protein kinase family. Aurora subfamily.</text>
</comment>
<evidence type="ECO:0000313" key="9">
    <source>
        <dbReference type="EMBL" id="VUC36508.1"/>
    </source>
</evidence>
<evidence type="ECO:0000259" key="8">
    <source>
        <dbReference type="PROSITE" id="PS50011"/>
    </source>
</evidence>
<evidence type="ECO:0000313" key="10">
    <source>
        <dbReference type="Proteomes" id="UP000766486"/>
    </source>
</evidence>
<keyword evidence="3 6" id="KW-0547">Nucleotide-binding</keyword>
<organism evidence="9 10">
    <name type="scientific">Bionectria ochroleuca</name>
    <name type="common">Gliocladium roseum</name>
    <dbReference type="NCBI Taxonomy" id="29856"/>
    <lineage>
        <taxon>Eukaryota</taxon>
        <taxon>Fungi</taxon>
        <taxon>Dikarya</taxon>
        <taxon>Ascomycota</taxon>
        <taxon>Pezizomycotina</taxon>
        <taxon>Sordariomycetes</taxon>
        <taxon>Hypocreomycetidae</taxon>
        <taxon>Hypocreales</taxon>
        <taxon>Bionectriaceae</taxon>
        <taxon>Clonostachys</taxon>
    </lineage>
</organism>
<gene>
    <name evidence="9" type="ORF">CLO192961_LOCUS447258</name>
</gene>
<keyword evidence="5 6" id="KW-0067">ATP-binding</keyword>
<dbReference type="Gene3D" id="1.10.510.10">
    <property type="entry name" value="Transferase(Phosphotransferase) domain 1"/>
    <property type="match status" value="1"/>
</dbReference>
<evidence type="ECO:0000256" key="6">
    <source>
        <dbReference type="RuleBase" id="RU367134"/>
    </source>
</evidence>
<dbReference type="CDD" id="cd14007">
    <property type="entry name" value="STKc_Aurora"/>
    <property type="match status" value="1"/>
</dbReference>
<accession>A0ABY6UZG7</accession>
<dbReference type="Proteomes" id="UP000766486">
    <property type="component" value="Unassembled WGS sequence"/>
</dbReference>
<feature type="compositionally biased region" description="Basic and acidic residues" evidence="7">
    <location>
        <begin position="1"/>
        <end position="12"/>
    </location>
</feature>
<evidence type="ECO:0000256" key="5">
    <source>
        <dbReference type="ARBA" id="ARBA00022840"/>
    </source>
</evidence>
<comment type="catalytic activity">
    <reaction evidence="6">
        <text>L-threonyl-[protein] + ATP = O-phospho-L-threonyl-[protein] + ADP + H(+)</text>
        <dbReference type="Rhea" id="RHEA:46608"/>
        <dbReference type="Rhea" id="RHEA-COMP:11060"/>
        <dbReference type="Rhea" id="RHEA-COMP:11605"/>
        <dbReference type="ChEBI" id="CHEBI:15378"/>
        <dbReference type="ChEBI" id="CHEBI:30013"/>
        <dbReference type="ChEBI" id="CHEBI:30616"/>
        <dbReference type="ChEBI" id="CHEBI:61977"/>
        <dbReference type="ChEBI" id="CHEBI:456216"/>
        <dbReference type="EC" id="2.7.11.1"/>
    </reaction>
</comment>
<dbReference type="EC" id="2.7.11.1" evidence="6"/>
<evidence type="ECO:0000256" key="2">
    <source>
        <dbReference type="ARBA" id="ARBA00022679"/>
    </source>
</evidence>
<dbReference type="SUPFAM" id="SSF56112">
    <property type="entry name" value="Protein kinase-like (PK-like)"/>
    <property type="match status" value="1"/>
</dbReference>